<evidence type="ECO:0000313" key="4">
    <source>
        <dbReference type="Proteomes" id="UP000015102"/>
    </source>
</evidence>
<dbReference type="AlphaFoldDB" id="T1H6E1"/>
<protein>
    <recommendedName>
        <fullName evidence="2">Reelin domain-containing protein</fullName>
    </recommendedName>
</protein>
<feature type="region of interest" description="Disordered" evidence="1">
    <location>
        <begin position="1"/>
        <end position="24"/>
    </location>
</feature>
<name>T1H6E1_MEGSC</name>
<dbReference type="InterPro" id="IPR002861">
    <property type="entry name" value="Reeler_dom"/>
</dbReference>
<dbReference type="PROSITE" id="PS51019">
    <property type="entry name" value="REELIN"/>
    <property type="match status" value="1"/>
</dbReference>
<proteinExistence type="predicted"/>
<sequence>FPDGAPADTCVKKRANQPNHGQARYPLDGHKVFKGFFIQARDADSNQWIGNWHQSDNTKSIPECSAITHSDNKDKIGATLIWIAPQHKKGKVYFT</sequence>
<dbReference type="InterPro" id="IPR051237">
    <property type="entry name" value="Ferric-chelate_Red/DefProt"/>
</dbReference>
<feature type="domain" description="Reelin" evidence="2">
    <location>
        <begin position="1"/>
        <end position="95"/>
    </location>
</feature>
<dbReference type="PANTHER" id="PTHR45828:SF40">
    <property type="entry name" value="REELIN DOMAIN-CONTAINING PROTEIN"/>
    <property type="match status" value="1"/>
</dbReference>
<reference evidence="3" key="2">
    <citation type="submission" date="2015-06" db="UniProtKB">
        <authorList>
            <consortium name="EnsemblMetazoa"/>
        </authorList>
    </citation>
    <scope>IDENTIFICATION</scope>
</reference>
<dbReference type="CDD" id="cd08544">
    <property type="entry name" value="Reeler"/>
    <property type="match status" value="1"/>
</dbReference>
<evidence type="ECO:0000313" key="3">
    <source>
        <dbReference type="EnsemblMetazoa" id="MESCA012274-PA"/>
    </source>
</evidence>
<dbReference type="InterPro" id="IPR042307">
    <property type="entry name" value="Reeler_sf"/>
</dbReference>
<dbReference type="HOGENOM" id="CLU_091827_3_1_1"/>
<organism evidence="3 4">
    <name type="scientific">Megaselia scalaris</name>
    <name type="common">Humpbacked fly</name>
    <name type="synonym">Phora scalaris</name>
    <dbReference type="NCBI Taxonomy" id="36166"/>
    <lineage>
        <taxon>Eukaryota</taxon>
        <taxon>Metazoa</taxon>
        <taxon>Ecdysozoa</taxon>
        <taxon>Arthropoda</taxon>
        <taxon>Hexapoda</taxon>
        <taxon>Insecta</taxon>
        <taxon>Pterygota</taxon>
        <taxon>Neoptera</taxon>
        <taxon>Endopterygota</taxon>
        <taxon>Diptera</taxon>
        <taxon>Brachycera</taxon>
        <taxon>Muscomorpha</taxon>
        <taxon>Platypezoidea</taxon>
        <taxon>Phoridae</taxon>
        <taxon>Megaseliini</taxon>
        <taxon>Megaselia</taxon>
    </lineage>
</organism>
<evidence type="ECO:0000256" key="1">
    <source>
        <dbReference type="SAM" id="MobiDB-lite"/>
    </source>
</evidence>
<keyword evidence="4" id="KW-1185">Reference proteome</keyword>
<evidence type="ECO:0000259" key="2">
    <source>
        <dbReference type="PROSITE" id="PS51019"/>
    </source>
</evidence>
<dbReference type="Gene3D" id="2.60.40.4060">
    <property type="entry name" value="Reeler domain"/>
    <property type="match status" value="1"/>
</dbReference>
<dbReference type="OMA" id="LIWIAPQ"/>
<dbReference type="Proteomes" id="UP000015102">
    <property type="component" value="Unassembled WGS sequence"/>
</dbReference>
<dbReference type="STRING" id="36166.T1H6E1"/>
<dbReference type="PANTHER" id="PTHR45828">
    <property type="entry name" value="CYTOCHROME B561/FERRIC REDUCTASE TRANSMEMBRANE"/>
    <property type="match status" value="1"/>
</dbReference>
<reference evidence="4" key="1">
    <citation type="submission" date="2013-02" db="EMBL/GenBank/DDBJ databases">
        <authorList>
            <person name="Hughes D."/>
        </authorList>
    </citation>
    <scope>NUCLEOTIDE SEQUENCE</scope>
    <source>
        <strain>Durham</strain>
        <strain evidence="4">NC isolate 2 -- Noor lab</strain>
    </source>
</reference>
<dbReference type="GO" id="GO:0016020">
    <property type="term" value="C:membrane"/>
    <property type="evidence" value="ECO:0007669"/>
    <property type="project" value="TreeGrafter"/>
</dbReference>
<accession>T1H6E1</accession>
<dbReference type="EnsemblMetazoa" id="MESCA012274-RA">
    <property type="protein sequence ID" value="MESCA012274-PA"/>
    <property type="gene ID" value="MESCA012274"/>
</dbReference>
<dbReference type="Pfam" id="PF02014">
    <property type="entry name" value="Reeler"/>
    <property type="match status" value="1"/>
</dbReference>